<gene>
    <name evidence="2" type="ORF">DDQ50_05270</name>
</gene>
<evidence type="ECO:0000256" key="1">
    <source>
        <dbReference type="SAM" id="Phobius"/>
    </source>
</evidence>
<evidence type="ECO:0008006" key="4">
    <source>
        <dbReference type="Google" id="ProtNLM"/>
    </source>
</evidence>
<protein>
    <recommendedName>
        <fullName evidence="4">DUF4012 domain-containing protein</fullName>
    </recommendedName>
</protein>
<accession>A0A2V1HTE8</accession>
<keyword evidence="1" id="KW-0472">Membrane</keyword>
<organism evidence="2 3">
    <name type="scientific">Amnibacterium flavum</name>
    <dbReference type="NCBI Taxonomy" id="2173173"/>
    <lineage>
        <taxon>Bacteria</taxon>
        <taxon>Bacillati</taxon>
        <taxon>Actinomycetota</taxon>
        <taxon>Actinomycetes</taxon>
        <taxon>Micrococcales</taxon>
        <taxon>Microbacteriaceae</taxon>
        <taxon>Amnibacterium</taxon>
    </lineage>
</organism>
<keyword evidence="1" id="KW-0812">Transmembrane</keyword>
<evidence type="ECO:0000313" key="2">
    <source>
        <dbReference type="EMBL" id="PVZ95876.1"/>
    </source>
</evidence>
<dbReference type="AlphaFoldDB" id="A0A2V1HTE8"/>
<name>A0A2V1HTE8_9MICO</name>
<dbReference type="Proteomes" id="UP000244893">
    <property type="component" value="Unassembled WGS sequence"/>
</dbReference>
<keyword evidence="1" id="KW-1133">Transmembrane helix</keyword>
<feature type="transmembrane region" description="Helical" evidence="1">
    <location>
        <begin position="39"/>
        <end position="60"/>
    </location>
</feature>
<evidence type="ECO:0000313" key="3">
    <source>
        <dbReference type="Proteomes" id="UP000244893"/>
    </source>
</evidence>
<keyword evidence="3" id="KW-1185">Reference proteome</keyword>
<proteinExistence type="predicted"/>
<reference evidence="2 3" key="1">
    <citation type="submission" date="2018-05" db="EMBL/GenBank/DDBJ databases">
        <title>Amnibacterium sp. M8JJ-5, whole genome shotgun sequence.</title>
        <authorList>
            <person name="Tuo L."/>
        </authorList>
    </citation>
    <scope>NUCLEOTIDE SEQUENCE [LARGE SCALE GENOMIC DNA]</scope>
    <source>
        <strain evidence="2 3">M8JJ-5</strain>
    </source>
</reference>
<comment type="caution">
    <text evidence="2">The sequence shown here is derived from an EMBL/GenBank/DDBJ whole genome shotgun (WGS) entry which is preliminary data.</text>
</comment>
<sequence>MPRRYRVNVSAAEPVSSGAPAGVIAGAEGRGGRRRRRRLILLIIGIVLLVLVAAVAWLGFRVIQVKDSLERAQGLIGDLQSQVASDPGSLVGTVGEITDATDQARAGSSDPVWRVAEIVPVLGRNLTVVRELVGTVDDLADNALEPLATVAGQLDSSAFSPVNGRIDLAPIADAAVSVAAADDAVQTARTTVNGIDADGTLEPVASARDQLVGVLGDAASLTSGLRAATQLLPPMLGADGPRNYVLMIQNNAEARALGGNPAALVLLTVDDGAISITGQGSSPDFRADRSLVPDPAIYDAYYPHFPSFITDITTRPDFPTAASLAKSFWEKYKGGTVDGVLSLDPVALSYLLKATGPVALITGDQLTSDNAISLLLSDVYARYEDPRLQDAFFASAAAEVFSAITSGNVDASALLAGLQKAGAERRLLLWSDREDEQSIIATTPIAGILPTSNDETTAVGVYFMDRSISKMDYYLDTSVTSASDQCTADQPTFTVSVTLTSAIDQATADSLPSYVASETFGGGTFQTDVYTLGPVGSTFEATDSPDAVISGGTDLGRPVVGLNVLLAPGESRTVELTFRGEPGAEYGPLATWTTPMVRPTLVSESTPGC</sequence>
<dbReference type="Pfam" id="PF13196">
    <property type="entry name" value="DUF4012"/>
    <property type="match status" value="1"/>
</dbReference>
<dbReference type="InterPro" id="IPR025101">
    <property type="entry name" value="DUF4012"/>
</dbReference>
<dbReference type="EMBL" id="QEOP01000001">
    <property type="protein sequence ID" value="PVZ95876.1"/>
    <property type="molecule type" value="Genomic_DNA"/>
</dbReference>